<gene>
    <name evidence="11" type="ORF">TCIL3000_9_4840</name>
</gene>
<sequence>MLSRIDRVELFNFKSYSGHVTVGPFKDFTCIVGPNGSGKSNLMDALCFVLSFNSATSLRGHNLTDLIHRGAEQRECFVTVVLRRGATAAAAAGKDVSTEMSFTRSVDRSGQLTHKIDNKPVSLHDFLSALKKFNVCPRVKNFLVFQNDVECVAQKKAQELTELLEQVSGSAELKSEYDRCKEACELANRELYLASTAKREAISTLNQARHHKKEVEKYDETLKQITNEKRDEALVELLHIEKTLIKSKEALTDLTDKLAALEREGTSDRELSSMKHELAEKHRALAEQSNAFRKDNEKLRDMNTTLNRIRHSLRHLSDLRGRKKMELDDALAKESIQASEAERVRGMLNQHKSILSSFEKRCVEEDKNYKTLNNVLTDEQLKEYRQLQKEAGCQTVVLRQQLETVMREQQSLREAKKQCVNFMANVELEKGELVQRVQRGNKYVSEQQNLVKEIRDKVSSITRDIEDKKAELARTERRRKENTEELEKVDEQLKELNFVKVDNKRDAKIADALHTLRSLYNIRGRLVDLCTIPNNKYRHAVTVAFGKNLDAIVVDTSEVAHACVRYLKEHHLPPLTFLPLNSVEGKTVDDRLRILGGTCKPVVDVIRYDISIEAAVRYALGQTLVCDTMAEAKRVAYDQESGERFRVVTVDGTLLMRSGVVQGGLSTVQSRARKWDEKKYNALCEARNRLLNDLEEDSDVKVTQVQNELKNMKYRLDALKTRERNAEAEIETTKKNMENMQNEIKRQEKDLVSMTARKEGYEGRLLKCETEVSEHNGSIKAIEDKIFDEFQKRVNIPNIRELERDDEVRMEKREKFRNEQKVLISQFEILLEGGNSRVGVRSAKEISDEYKKIEEELKRVEGDLSIYTNAVKEVQQRLSDLRTRYAQTKDRLKHLDTEIANRTKRSAGEDVRINYLRKIVMSAEGRNQALRSQRMRVVQRCEMEGVPIPLKPAEAGGSKRQRVADTGDCSFSEPFSLFEENDPSSQQQEQPRRPRHINGTAPSGGKVVIDFSGLPATLKQVASDVAQLTQYKQRTRSLLETLQNTADALAPNMREAARIEYCEQRADTFSAEFEAARVKGDKAHSDFAKIKELRTQRFMETFKKIAHDVGRIYCALTMDTRAHAVHGSACLSLEDNEEPYLGGTRYHATPPMKRYMSMELLSGGERTMAALALLFAVHAVSPTPFFVLDEVDAALDASNVERLANYTRRNCSTTQFIVISLKEQLYHMADMLVGVLKDKSKESSSILTMDLRGYSF</sequence>
<comment type="similarity">
    <text evidence="7">Belongs to the SMC family.</text>
</comment>
<accession>G0UUM0</accession>
<dbReference type="SUPFAM" id="SSF75553">
    <property type="entry name" value="Smc hinge domain"/>
    <property type="match status" value="1"/>
</dbReference>
<dbReference type="InterPro" id="IPR010935">
    <property type="entry name" value="SMC_hinge"/>
</dbReference>
<dbReference type="Pfam" id="PF06470">
    <property type="entry name" value="SMC_hinge"/>
    <property type="match status" value="1"/>
</dbReference>
<dbReference type="GO" id="GO:0016887">
    <property type="term" value="F:ATP hydrolysis activity"/>
    <property type="evidence" value="ECO:0007669"/>
    <property type="project" value="InterPro"/>
</dbReference>
<dbReference type="GO" id="GO:0005634">
    <property type="term" value="C:nucleus"/>
    <property type="evidence" value="ECO:0007669"/>
    <property type="project" value="UniProtKB-SubCell"/>
</dbReference>
<dbReference type="InterPro" id="IPR027417">
    <property type="entry name" value="P-loop_NTPase"/>
</dbReference>
<dbReference type="FunFam" id="1.20.1060.20:FF:000019">
    <property type="match status" value="1"/>
</dbReference>
<dbReference type="GO" id="GO:0051301">
    <property type="term" value="P:cell division"/>
    <property type="evidence" value="ECO:0007669"/>
    <property type="project" value="UniProtKB-KW"/>
</dbReference>
<dbReference type="GO" id="GO:0007062">
    <property type="term" value="P:sister chromatid cohesion"/>
    <property type="evidence" value="ECO:0007669"/>
    <property type="project" value="TreeGrafter"/>
</dbReference>
<feature type="coiled-coil region" evidence="8">
    <location>
        <begin position="702"/>
        <end position="764"/>
    </location>
</feature>
<evidence type="ECO:0000256" key="6">
    <source>
        <dbReference type="ARBA" id="ARBA00023306"/>
    </source>
</evidence>
<dbReference type="Gene3D" id="3.40.50.300">
    <property type="entry name" value="P-loop containing nucleotide triphosphate hydrolases"/>
    <property type="match status" value="2"/>
</dbReference>
<keyword evidence="5 7" id="KW-0539">Nucleus</keyword>
<dbReference type="AlphaFoldDB" id="G0UUM0"/>
<dbReference type="InterPro" id="IPR003395">
    <property type="entry name" value="RecF/RecN/SMC_N"/>
</dbReference>
<dbReference type="GO" id="GO:0008278">
    <property type="term" value="C:cohesin complex"/>
    <property type="evidence" value="ECO:0007669"/>
    <property type="project" value="TreeGrafter"/>
</dbReference>
<evidence type="ECO:0000256" key="9">
    <source>
        <dbReference type="SAM" id="MobiDB-lite"/>
    </source>
</evidence>
<dbReference type="VEuPathDB" id="TriTrypDB:TcIL3000_9_4840"/>
<protein>
    <recommendedName>
        <fullName evidence="7">Structural maintenance of chromosomes protein</fullName>
    </recommendedName>
</protein>
<dbReference type="GO" id="GO:0003677">
    <property type="term" value="F:DNA binding"/>
    <property type="evidence" value="ECO:0007669"/>
    <property type="project" value="TreeGrafter"/>
</dbReference>
<evidence type="ECO:0000313" key="11">
    <source>
        <dbReference type="EMBL" id="CCC93084.1"/>
    </source>
</evidence>
<dbReference type="InterPro" id="IPR036277">
    <property type="entry name" value="SMC_hinge_sf"/>
</dbReference>
<evidence type="ECO:0000256" key="5">
    <source>
        <dbReference type="ARBA" id="ARBA00023242"/>
    </source>
</evidence>
<feature type="domain" description="SMC hinge" evidence="10">
    <location>
        <begin position="520"/>
        <end position="636"/>
    </location>
</feature>
<keyword evidence="6" id="KW-0131">Cell cycle</keyword>
<dbReference type="PIRSF" id="PIRSF005719">
    <property type="entry name" value="SMC"/>
    <property type="match status" value="1"/>
</dbReference>
<proteinExistence type="inferred from homology"/>
<dbReference type="FunFam" id="3.30.70.1620:FF:000011">
    <property type="entry name" value="Structural maintenance of chromosomes protein"/>
    <property type="match status" value="1"/>
</dbReference>
<dbReference type="Gene3D" id="1.20.1060.20">
    <property type="match status" value="1"/>
</dbReference>
<evidence type="ECO:0000259" key="10">
    <source>
        <dbReference type="SMART" id="SM00968"/>
    </source>
</evidence>
<evidence type="ECO:0000256" key="2">
    <source>
        <dbReference type="ARBA" id="ARBA00022618"/>
    </source>
</evidence>
<evidence type="ECO:0000256" key="3">
    <source>
        <dbReference type="ARBA" id="ARBA00022776"/>
    </source>
</evidence>
<evidence type="ECO:0000256" key="8">
    <source>
        <dbReference type="SAM" id="Coils"/>
    </source>
</evidence>
<dbReference type="SUPFAM" id="SSF52540">
    <property type="entry name" value="P-loop containing nucleoside triphosphate hydrolases"/>
    <property type="match status" value="2"/>
</dbReference>
<organism evidence="11">
    <name type="scientific">Trypanosoma congolense (strain IL3000)</name>
    <dbReference type="NCBI Taxonomy" id="1068625"/>
    <lineage>
        <taxon>Eukaryota</taxon>
        <taxon>Discoba</taxon>
        <taxon>Euglenozoa</taxon>
        <taxon>Kinetoplastea</taxon>
        <taxon>Metakinetoplastina</taxon>
        <taxon>Trypanosomatida</taxon>
        <taxon>Trypanosomatidae</taxon>
        <taxon>Trypanosoma</taxon>
        <taxon>Nannomonas</taxon>
    </lineage>
</organism>
<dbReference type="Gene3D" id="3.30.70.1620">
    <property type="match status" value="1"/>
</dbReference>
<dbReference type="InterPro" id="IPR024704">
    <property type="entry name" value="SMC"/>
</dbReference>
<evidence type="ECO:0000256" key="4">
    <source>
        <dbReference type="ARBA" id="ARBA00023054"/>
    </source>
</evidence>
<evidence type="ECO:0000256" key="7">
    <source>
        <dbReference type="PIRNR" id="PIRNR005719"/>
    </source>
</evidence>
<comment type="subcellular location">
    <subcellularLocation>
        <location evidence="1 7">Nucleus</location>
    </subcellularLocation>
</comment>
<keyword evidence="4 8" id="KW-0175">Coiled coil</keyword>
<dbReference type="SMART" id="SM00968">
    <property type="entry name" value="SMC_hinge"/>
    <property type="match status" value="1"/>
</dbReference>
<feature type="region of interest" description="Disordered" evidence="9">
    <location>
        <begin position="974"/>
        <end position="1004"/>
    </location>
</feature>
<name>G0UUM0_TRYCI</name>
<feature type="coiled-coil region" evidence="8">
    <location>
        <begin position="451"/>
        <end position="499"/>
    </location>
</feature>
<reference evidence="11" key="1">
    <citation type="journal article" date="2012" name="Proc. Natl. Acad. Sci. U.S.A.">
        <title>Antigenic diversity is generated by distinct evolutionary mechanisms in African trypanosome species.</title>
        <authorList>
            <person name="Jackson A.P."/>
            <person name="Berry A."/>
            <person name="Aslett M."/>
            <person name="Allison H.C."/>
            <person name="Burton P."/>
            <person name="Vavrova-Anderson J."/>
            <person name="Brown R."/>
            <person name="Browne H."/>
            <person name="Corton N."/>
            <person name="Hauser H."/>
            <person name="Gamble J."/>
            <person name="Gilderthorp R."/>
            <person name="Marcello L."/>
            <person name="McQuillan J."/>
            <person name="Otto T.D."/>
            <person name="Quail M.A."/>
            <person name="Sanders M.J."/>
            <person name="van Tonder A."/>
            <person name="Ginger M.L."/>
            <person name="Field M.C."/>
            <person name="Barry J.D."/>
            <person name="Hertz-Fowler C."/>
            <person name="Berriman M."/>
        </authorList>
    </citation>
    <scope>NUCLEOTIDE SEQUENCE</scope>
    <source>
        <strain evidence="11">IL3000</strain>
    </source>
</reference>
<keyword evidence="2" id="KW-0132">Cell division</keyword>
<keyword evidence="3" id="KW-0498">Mitosis</keyword>
<dbReference type="GO" id="GO:0005524">
    <property type="term" value="F:ATP binding"/>
    <property type="evidence" value="ECO:0007669"/>
    <property type="project" value="InterPro"/>
</dbReference>
<dbReference type="EMBL" id="HE575322">
    <property type="protein sequence ID" value="CCC93084.1"/>
    <property type="molecule type" value="Genomic_DNA"/>
</dbReference>
<feature type="coiled-coil region" evidence="8">
    <location>
        <begin position="843"/>
        <end position="898"/>
    </location>
</feature>
<dbReference type="Pfam" id="PF02463">
    <property type="entry name" value="SMC_N"/>
    <property type="match status" value="1"/>
</dbReference>
<dbReference type="PANTHER" id="PTHR18937:SF12">
    <property type="entry name" value="STRUCTURAL MAINTENANCE OF CHROMOSOMES PROTEIN"/>
    <property type="match status" value="1"/>
</dbReference>
<evidence type="ECO:0000256" key="1">
    <source>
        <dbReference type="ARBA" id="ARBA00004123"/>
    </source>
</evidence>
<dbReference type="PANTHER" id="PTHR18937">
    <property type="entry name" value="STRUCTURAL MAINTENANCE OF CHROMOSOMES SMC FAMILY MEMBER"/>
    <property type="match status" value="1"/>
</dbReference>
<feature type="coiled-coil region" evidence="8">
    <location>
        <begin position="170"/>
        <end position="264"/>
    </location>
</feature>